<dbReference type="HOGENOM" id="CLU_001265_46_12_1"/>
<feature type="transmembrane region" description="Helical" evidence="5">
    <location>
        <begin position="331"/>
        <end position="351"/>
    </location>
</feature>
<dbReference type="GO" id="GO:0046943">
    <property type="term" value="F:carboxylic acid transmembrane transporter activity"/>
    <property type="evidence" value="ECO:0007669"/>
    <property type="project" value="TreeGrafter"/>
</dbReference>
<evidence type="ECO:0000256" key="1">
    <source>
        <dbReference type="ARBA" id="ARBA00004141"/>
    </source>
</evidence>
<evidence type="ECO:0000313" key="8">
    <source>
        <dbReference type="Proteomes" id="UP000019384"/>
    </source>
</evidence>
<evidence type="ECO:0000256" key="2">
    <source>
        <dbReference type="ARBA" id="ARBA00022692"/>
    </source>
</evidence>
<keyword evidence="2 5" id="KW-0812">Transmembrane</keyword>
<proteinExistence type="predicted"/>
<dbReference type="SUPFAM" id="SSF103473">
    <property type="entry name" value="MFS general substrate transporter"/>
    <property type="match status" value="1"/>
</dbReference>
<feature type="transmembrane region" description="Helical" evidence="5">
    <location>
        <begin position="265"/>
        <end position="285"/>
    </location>
</feature>
<dbReference type="GO" id="GO:0005886">
    <property type="term" value="C:plasma membrane"/>
    <property type="evidence" value="ECO:0007669"/>
    <property type="project" value="TreeGrafter"/>
</dbReference>
<dbReference type="Proteomes" id="UP000019384">
    <property type="component" value="Unassembled WGS sequence"/>
</dbReference>
<dbReference type="InterPro" id="IPR020846">
    <property type="entry name" value="MFS_dom"/>
</dbReference>
<evidence type="ECO:0000256" key="4">
    <source>
        <dbReference type="ARBA" id="ARBA00023136"/>
    </source>
</evidence>
<dbReference type="GeneID" id="34517481"/>
<feature type="transmembrane region" description="Helical" evidence="5">
    <location>
        <begin position="305"/>
        <end position="324"/>
    </location>
</feature>
<dbReference type="OrthoDB" id="2153661at2759"/>
<keyword evidence="8" id="KW-1185">Reference proteome</keyword>
<gene>
    <name evidence="7" type="ORF">KUCA_T00000035001</name>
</gene>
<keyword evidence="4 5" id="KW-0472">Membrane</keyword>
<dbReference type="PANTHER" id="PTHR23508:SF10">
    <property type="entry name" value="CARBOXYLIC ACID TRANSPORTER PROTEIN HOMOLOG"/>
    <property type="match status" value="1"/>
</dbReference>
<dbReference type="EMBL" id="HG793125">
    <property type="protein sequence ID" value="CDK24075.1"/>
    <property type="molecule type" value="Genomic_DNA"/>
</dbReference>
<dbReference type="STRING" id="1382522.W6MQA7"/>
<evidence type="ECO:0000256" key="5">
    <source>
        <dbReference type="SAM" id="Phobius"/>
    </source>
</evidence>
<dbReference type="Pfam" id="PF00083">
    <property type="entry name" value="Sugar_tr"/>
    <property type="match status" value="1"/>
</dbReference>
<dbReference type="PROSITE" id="PS50850">
    <property type="entry name" value="MFS"/>
    <property type="match status" value="1"/>
</dbReference>
<evidence type="ECO:0000259" key="6">
    <source>
        <dbReference type="PROSITE" id="PS50850"/>
    </source>
</evidence>
<dbReference type="AlphaFoldDB" id="W6MQA7"/>
<sequence>MVEIGKSREFGEKEKELTELTELSNDQEDERTLDLQEPYWRSVMAIVTAGCAFMSDGYQQGIMTPLNMTLAKSYSGYDSSWKTMVSNSNLVANILGQIGFGFIVDRIGRKQGFAMTTVFIILGSILAACSKGSSQNKLFWMLLISRGVSGIGIGGEYPCSASSAMEAADERMGKHQKLIPFICATNLPISLGIPVATCVYLIVLEIWGETNTSGIWRTCFAIGAVFPMSIFIFRWRMHHAKVFRKNAIKEKVPHKLVIKRLWKPFMGVSVMWFIMDFVIYPNNIFSSSVISIVLPHAGIKKTAEWQLFLGSFAAFGSIIGMFLFKWMTRKQVIIAGFLAYGVLSIIVGAAFAQLSKIPSLFIIFYALMNLVIYAGPANLQSAVSSESFPTAVRGTLYGLSAAIGKAGAAIGTEVFTPIQTHAGKRYTFFLSGGVCFIGALAVWLWVPDTTDYDLDEEDKKFNHYLLANGWTGEMGERNDKHHMQASNIESD</sequence>
<name>W6MQA7_9ASCO</name>
<dbReference type="Gene3D" id="1.20.1250.20">
    <property type="entry name" value="MFS general substrate transporter like domains"/>
    <property type="match status" value="1"/>
</dbReference>
<reference evidence="7" key="2">
    <citation type="submission" date="2014-02" db="EMBL/GenBank/DDBJ databases">
        <title>Complete DNA sequence of /Kuraishia capsulata/ illustrates novel genomic features among budding yeasts (/Saccharomycotina/).</title>
        <authorList>
            <person name="Morales L."/>
            <person name="Noel B."/>
            <person name="Porcel B."/>
            <person name="Marcet-Houben M."/>
            <person name="Hullo M-F."/>
            <person name="Sacerdot C."/>
            <person name="Tekaia F."/>
            <person name="Leh-Louis V."/>
            <person name="Despons L."/>
            <person name="Khanna V."/>
            <person name="Aury J-M."/>
            <person name="Barbe V."/>
            <person name="Couloux A."/>
            <person name="Labadie K."/>
            <person name="Pelletier E."/>
            <person name="Souciet J-L."/>
            <person name="Boekhout T."/>
            <person name="Gabaldon T."/>
            <person name="Wincker P."/>
            <person name="Dujon B."/>
        </authorList>
    </citation>
    <scope>NUCLEOTIDE SEQUENCE</scope>
    <source>
        <strain evidence="7">CBS 1993</strain>
    </source>
</reference>
<keyword evidence="3 5" id="KW-1133">Transmembrane helix</keyword>
<feature type="transmembrane region" description="Helical" evidence="5">
    <location>
        <begin position="357"/>
        <end position="375"/>
    </location>
</feature>
<feature type="transmembrane region" description="Helical" evidence="5">
    <location>
        <begin position="426"/>
        <end position="446"/>
    </location>
</feature>
<feature type="transmembrane region" description="Helical" evidence="5">
    <location>
        <begin position="178"/>
        <end position="203"/>
    </location>
</feature>
<accession>W6MQA7</accession>
<organism evidence="7 8">
    <name type="scientific">Kuraishia capsulata CBS 1993</name>
    <dbReference type="NCBI Taxonomy" id="1382522"/>
    <lineage>
        <taxon>Eukaryota</taxon>
        <taxon>Fungi</taxon>
        <taxon>Dikarya</taxon>
        <taxon>Ascomycota</taxon>
        <taxon>Saccharomycotina</taxon>
        <taxon>Pichiomycetes</taxon>
        <taxon>Pichiales</taxon>
        <taxon>Pichiaceae</taxon>
        <taxon>Kuraishia</taxon>
    </lineage>
</organism>
<feature type="transmembrane region" description="Helical" evidence="5">
    <location>
        <begin position="215"/>
        <end position="235"/>
    </location>
</feature>
<evidence type="ECO:0000256" key="3">
    <source>
        <dbReference type="ARBA" id="ARBA00022989"/>
    </source>
</evidence>
<evidence type="ECO:0000313" key="7">
    <source>
        <dbReference type="EMBL" id="CDK24075.1"/>
    </source>
</evidence>
<dbReference type="PANTHER" id="PTHR23508">
    <property type="entry name" value="CARBOXYLIC ACID TRANSPORTER PROTEIN HOMOLOG"/>
    <property type="match status" value="1"/>
</dbReference>
<dbReference type="RefSeq" id="XP_022456093.1">
    <property type="nucleotide sequence ID" value="XM_022604534.1"/>
</dbReference>
<feature type="transmembrane region" description="Helical" evidence="5">
    <location>
        <begin position="113"/>
        <end position="133"/>
    </location>
</feature>
<dbReference type="InterPro" id="IPR036259">
    <property type="entry name" value="MFS_trans_sf"/>
</dbReference>
<feature type="domain" description="Major facilitator superfamily (MFS) profile" evidence="6">
    <location>
        <begin position="45"/>
        <end position="450"/>
    </location>
</feature>
<comment type="subcellular location">
    <subcellularLocation>
        <location evidence="1">Membrane</location>
        <topology evidence="1">Multi-pass membrane protein</topology>
    </subcellularLocation>
</comment>
<dbReference type="InterPro" id="IPR005828">
    <property type="entry name" value="MFS_sugar_transport-like"/>
</dbReference>
<reference evidence="7" key="1">
    <citation type="submission" date="2013-12" db="EMBL/GenBank/DDBJ databases">
        <authorList>
            <person name="Genoscope - CEA"/>
        </authorList>
    </citation>
    <scope>NUCLEOTIDE SEQUENCE</scope>
    <source>
        <strain evidence="7">CBS 1993</strain>
    </source>
</reference>
<protein>
    <recommendedName>
        <fullName evidence="6">Major facilitator superfamily (MFS) profile domain-containing protein</fullName>
    </recommendedName>
</protein>